<dbReference type="EMBL" id="VDLV01000036">
    <property type="protein sequence ID" value="MBA1379972.1"/>
    <property type="molecule type" value="Genomic_DNA"/>
</dbReference>
<accession>A0A7V8UE98</accession>
<comment type="caution">
    <text evidence="2">The sequence shown here is derived from an EMBL/GenBank/DDBJ whole genome shotgun (WGS) entry which is preliminary data.</text>
</comment>
<feature type="region of interest" description="Disordered" evidence="1">
    <location>
        <begin position="30"/>
        <end position="82"/>
    </location>
</feature>
<organism evidence="2 3">
    <name type="scientific">Pseudomonas brassicacearum subsp. neoaurantiaca</name>
    <dbReference type="NCBI Taxonomy" id="494916"/>
    <lineage>
        <taxon>Bacteria</taxon>
        <taxon>Pseudomonadati</taxon>
        <taxon>Pseudomonadota</taxon>
        <taxon>Gammaproteobacteria</taxon>
        <taxon>Pseudomonadales</taxon>
        <taxon>Pseudomonadaceae</taxon>
        <taxon>Pseudomonas</taxon>
    </lineage>
</organism>
<gene>
    <name evidence="2" type="ORF">FHK92_19550</name>
</gene>
<reference evidence="2 3" key="1">
    <citation type="submission" date="2019-06" db="EMBL/GenBank/DDBJ databases">
        <title>Analysis of the biodiversity of Brassica napus bacterial endophytes for the selection of potential efficient biofertilizers for rapeseed crops.</title>
        <authorList>
            <person name="Jimenez-Gomez A."/>
            <person name="Saati-Santamaria Z."/>
            <person name="Menendez E."/>
            <person name="Rivas R."/>
            <person name="Mateos P.F."/>
            <person name="Velazquez E."/>
            <person name="Garcia-Fraile P."/>
        </authorList>
    </citation>
    <scope>NUCLEOTIDE SEQUENCE [LARGE SCALE GENOMIC DNA]</scope>
    <source>
        <strain evidence="2 3">CDVBN10</strain>
    </source>
</reference>
<name>A0A7V8UE98_9PSED</name>
<proteinExistence type="predicted"/>
<sequence length="101" mass="11035">MSIKAVAAEVTQALARGLQPRPDAFRANQTQHLAAQAQTQTQATGNSRQQEIDQNLGANFPYDFGQVPGRQHPHPTGKRGDINEEQGLIAQDHQSFGDRFG</sequence>
<evidence type="ECO:0000256" key="1">
    <source>
        <dbReference type="SAM" id="MobiDB-lite"/>
    </source>
</evidence>
<feature type="compositionally biased region" description="Polar residues" evidence="1">
    <location>
        <begin position="45"/>
        <end position="57"/>
    </location>
</feature>
<dbReference type="AlphaFoldDB" id="A0A7V8UE98"/>
<evidence type="ECO:0000313" key="2">
    <source>
        <dbReference type="EMBL" id="MBA1379972.1"/>
    </source>
</evidence>
<feature type="compositionally biased region" description="Low complexity" evidence="1">
    <location>
        <begin position="30"/>
        <end position="44"/>
    </location>
</feature>
<dbReference type="Proteomes" id="UP000572407">
    <property type="component" value="Unassembled WGS sequence"/>
</dbReference>
<evidence type="ECO:0000313" key="3">
    <source>
        <dbReference type="Proteomes" id="UP000572407"/>
    </source>
</evidence>
<protein>
    <submittedName>
        <fullName evidence="2">Uncharacterized protein</fullName>
    </submittedName>
</protein>